<evidence type="ECO:0000259" key="15">
    <source>
        <dbReference type="Pfam" id="PF03159"/>
    </source>
</evidence>
<feature type="region of interest" description="Disordered" evidence="14">
    <location>
        <begin position="1043"/>
        <end position="1187"/>
    </location>
</feature>
<evidence type="ECO:0000256" key="7">
    <source>
        <dbReference type="ARBA" id="ARBA00022801"/>
    </source>
</evidence>
<dbReference type="GO" id="GO:0006397">
    <property type="term" value="P:mRNA processing"/>
    <property type="evidence" value="ECO:0007669"/>
    <property type="project" value="UniProtKB-UniRule"/>
</dbReference>
<evidence type="ECO:0000256" key="6">
    <source>
        <dbReference type="ARBA" id="ARBA00022722"/>
    </source>
</evidence>
<dbReference type="InterPro" id="IPR041412">
    <property type="entry name" value="Xrn1_helical"/>
</dbReference>
<evidence type="ECO:0000256" key="10">
    <source>
        <dbReference type="ARBA" id="ARBA00023163"/>
    </source>
</evidence>
<dbReference type="EC" id="3.1.13.-" evidence="13"/>
<dbReference type="Gene3D" id="3.40.50.12390">
    <property type="match status" value="2"/>
</dbReference>
<comment type="caution">
    <text evidence="17">The sequence shown here is derived from an EMBL/GenBank/DDBJ whole genome shotgun (WGS) entry which is preliminary data.</text>
</comment>
<comment type="subcellular location">
    <subcellularLocation>
        <location evidence="1">Nucleus</location>
    </subcellularLocation>
</comment>
<accession>A0A9D4Z222</accession>
<dbReference type="Proteomes" id="UP001055712">
    <property type="component" value="Unassembled WGS sequence"/>
</dbReference>
<keyword evidence="9" id="KW-0805">Transcription regulation</keyword>
<dbReference type="FunFam" id="3.40.50.12390:FF:000005">
    <property type="entry name" value="5'-3' exoribonuclease 2"/>
    <property type="match status" value="1"/>
</dbReference>
<proteinExistence type="inferred from homology"/>
<dbReference type="FunFam" id="3.40.50.12390:FF:000003">
    <property type="entry name" value="5'-3' exoribonuclease"/>
    <property type="match status" value="1"/>
</dbReference>
<feature type="region of interest" description="Disordered" evidence="14">
    <location>
        <begin position="521"/>
        <end position="569"/>
    </location>
</feature>
<dbReference type="InterPro" id="IPR004859">
    <property type="entry name" value="Xrn1_N"/>
</dbReference>
<dbReference type="Pfam" id="PF17846">
    <property type="entry name" value="XRN_M"/>
    <property type="match status" value="2"/>
</dbReference>
<feature type="domain" description="Xrn1 helical" evidence="16">
    <location>
        <begin position="641"/>
        <end position="975"/>
    </location>
</feature>
<dbReference type="Gene3D" id="1.25.40.1050">
    <property type="match status" value="1"/>
</dbReference>
<evidence type="ECO:0000313" key="18">
    <source>
        <dbReference type="Proteomes" id="UP001055712"/>
    </source>
</evidence>
<dbReference type="GO" id="GO:0006353">
    <property type="term" value="P:DNA-templated transcription termination"/>
    <property type="evidence" value="ECO:0007669"/>
    <property type="project" value="UniProtKB-KW"/>
</dbReference>
<feature type="compositionally biased region" description="Low complexity" evidence="14">
    <location>
        <begin position="1043"/>
        <end position="1081"/>
    </location>
</feature>
<feature type="compositionally biased region" description="Pro residues" evidence="14">
    <location>
        <begin position="1140"/>
        <end position="1167"/>
    </location>
</feature>
<reference evidence="17" key="1">
    <citation type="journal article" date="2019" name="Plant J.">
        <title>Chlorella vulgaris genome assembly and annotation reveals the molecular basis for metabolic acclimation to high light conditions.</title>
        <authorList>
            <person name="Cecchin M."/>
            <person name="Marcolungo L."/>
            <person name="Rossato M."/>
            <person name="Girolomoni L."/>
            <person name="Cosentino E."/>
            <person name="Cuine S."/>
            <person name="Li-Beisson Y."/>
            <person name="Delledonne M."/>
            <person name="Ballottari M."/>
        </authorList>
    </citation>
    <scope>NUCLEOTIDE SEQUENCE</scope>
    <source>
        <strain evidence="17">211/11P</strain>
    </source>
</reference>
<dbReference type="PANTHER" id="PTHR12341:SF41">
    <property type="entry name" value="5'-3' EXORIBONUCLEASE 2"/>
    <property type="match status" value="1"/>
</dbReference>
<evidence type="ECO:0000256" key="2">
    <source>
        <dbReference type="ARBA" id="ARBA00006994"/>
    </source>
</evidence>
<evidence type="ECO:0000256" key="5">
    <source>
        <dbReference type="ARBA" id="ARBA00022664"/>
    </source>
</evidence>
<evidence type="ECO:0000259" key="16">
    <source>
        <dbReference type="Pfam" id="PF17846"/>
    </source>
</evidence>
<evidence type="ECO:0000256" key="9">
    <source>
        <dbReference type="ARBA" id="ARBA00023015"/>
    </source>
</evidence>
<dbReference type="GO" id="GO:0004534">
    <property type="term" value="F:5'-3' RNA exonuclease activity"/>
    <property type="evidence" value="ECO:0007669"/>
    <property type="project" value="UniProtKB-UniRule"/>
</dbReference>
<dbReference type="GO" id="GO:0006364">
    <property type="term" value="P:rRNA processing"/>
    <property type="evidence" value="ECO:0007669"/>
    <property type="project" value="UniProtKB-KW"/>
</dbReference>
<dbReference type="PANTHER" id="PTHR12341">
    <property type="entry name" value="5'-&gt;3' EXORIBONUCLEASE"/>
    <property type="match status" value="1"/>
</dbReference>
<dbReference type="CDD" id="cd18673">
    <property type="entry name" value="PIN_XRN1-2-like"/>
    <property type="match status" value="1"/>
</dbReference>
<feature type="region of interest" description="Disordered" evidence="14">
    <location>
        <begin position="603"/>
        <end position="643"/>
    </location>
</feature>
<gene>
    <name evidence="17" type="ORF">D9Q98_000583</name>
</gene>
<feature type="compositionally biased region" description="Low complexity" evidence="14">
    <location>
        <begin position="1090"/>
        <end position="1105"/>
    </location>
</feature>
<feature type="domain" description="Xrn1 N-terminal" evidence="15">
    <location>
        <begin position="1"/>
        <end position="253"/>
    </location>
</feature>
<evidence type="ECO:0000256" key="1">
    <source>
        <dbReference type="ARBA" id="ARBA00004123"/>
    </source>
</evidence>
<feature type="compositionally biased region" description="Low complexity" evidence="14">
    <location>
        <begin position="1168"/>
        <end position="1177"/>
    </location>
</feature>
<evidence type="ECO:0000256" key="3">
    <source>
        <dbReference type="ARBA" id="ARBA00022472"/>
    </source>
</evidence>
<dbReference type="OrthoDB" id="372487at2759"/>
<feature type="compositionally biased region" description="Low complexity" evidence="14">
    <location>
        <begin position="605"/>
        <end position="619"/>
    </location>
</feature>
<evidence type="ECO:0000256" key="13">
    <source>
        <dbReference type="PIRNR" id="PIRNR037239"/>
    </source>
</evidence>
<keyword evidence="3" id="KW-0806">Transcription termination</keyword>
<dbReference type="GO" id="GO:0000956">
    <property type="term" value="P:nuclear-transcribed mRNA catabolic process"/>
    <property type="evidence" value="ECO:0007669"/>
    <property type="project" value="TreeGrafter"/>
</dbReference>
<dbReference type="Pfam" id="PF03159">
    <property type="entry name" value="XRN_N"/>
    <property type="match status" value="1"/>
</dbReference>
<keyword evidence="8 13" id="KW-0269">Exonuclease</keyword>
<dbReference type="GO" id="GO:0005634">
    <property type="term" value="C:nucleus"/>
    <property type="evidence" value="ECO:0007669"/>
    <property type="project" value="UniProtKB-SubCell"/>
</dbReference>
<organism evidence="17 18">
    <name type="scientific">Chlorella vulgaris</name>
    <name type="common">Green alga</name>
    <dbReference type="NCBI Taxonomy" id="3077"/>
    <lineage>
        <taxon>Eukaryota</taxon>
        <taxon>Viridiplantae</taxon>
        <taxon>Chlorophyta</taxon>
        <taxon>core chlorophytes</taxon>
        <taxon>Trebouxiophyceae</taxon>
        <taxon>Chlorellales</taxon>
        <taxon>Chlorellaceae</taxon>
        <taxon>Chlorella clade</taxon>
        <taxon>Chlorella</taxon>
    </lineage>
</organism>
<evidence type="ECO:0000256" key="8">
    <source>
        <dbReference type="ARBA" id="ARBA00022839"/>
    </source>
</evidence>
<dbReference type="EMBL" id="SIDB01000001">
    <property type="protein sequence ID" value="KAI3438142.1"/>
    <property type="molecule type" value="Genomic_DNA"/>
</dbReference>
<comment type="function">
    <text evidence="13">Possesses 5'-&gt;3' exoribonuclease activity. Acts as an endogenous post-transcriptional gene silencing (PTGS) suppressor.</text>
</comment>
<evidence type="ECO:0000313" key="17">
    <source>
        <dbReference type="EMBL" id="KAI3438142.1"/>
    </source>
</evidence>
<protein>
    <recommendedName>
        <fullName evidence="13">5'-3' exoribonuclease</fullName>
        <ecNumber evidence="13">3.1.13.-</ecNumber>
    </recommendedName>
</protein>
<dbReference type="FunFam" id="1.25.40.1050:FF:000002">
    <property type="entry name" value="5'-3' exoribonuclease"/>
    <property type="match status" value="1"/>
</dbReference>
<feature type="domain" description="Xrn1 helical" evidence="16">
    <location>
        <begin position="324"/>
        <end position="448"/>
    </location>
</feature>
<dbReference type="GO" id="GO:0003723">
    <property type="term" value="F:RNA binding"/>
    <property type="evidence" value="ECO:0007669"/>
    <property type="project" value="TreeGrafter"/>
</dbReference>
<feature type="compositionally biased region" description="Low complexity" evidence="14">
    <location>
        <begin position="445"/>
        <end position="488"/>
    </location>
</feature>
<feature type="compositionally biased region" description="Acidic residues" evidence="14">
    <location>
        <begin position="620"/>
        <end position="643"/>
    </location>
</feature>
<keyword evidence="11" id="KW-0539">Nucleus</keyword>
<evidence type="ECO:0000256" key="14">
    <source>
        <dbReference type="SAM" id="MobiDB-lite"/>
    </source>
</evidence>
<keyword evidence="4" id="KW-0698">rRNA processing</keyword>
<comment type="similarity">
    <text evidence="2 13">Belongs to the 5'-3' exonuclease family. XRN2/RAT1 subfamily.</text>
</comment>
<feature type="compositionally biased region" description="Low complexity" evidence="14">
    <location>
        <begin position="525"/>
        <end position="535"/>
    </location>
</feature>
<comment type="function">
    <text evidence="12">Possesses 5'-&gt;3' exoribonuclease activity. Required for the processing of nuclear mRNA and rRNA precursors. May promote the termination of transcription by RNA polymerase II. Essential for vegetative cell growth and chromosome segregation.</text>
</comment>
<feature type="region of interest" description="Disordered" evidence="14">
    <location>
        <begin position="977"/>
        <end position="1013"/>
    </location>
</feature>
<name>A0A9D4Z222_CHLVU</name>
<dbReference type="AlphaFoldDB" id="A0A9D4Z222"/>
<keyword evidence="10" id="KW-0804">Transcription</keyword>
<feature type="region of interest" description="Disordered" evidence="14">
    <location>
        <begin position="409"/>
        <end position="488"/>
    </location>
</feature>
<evidence type="ECO:0000256" key="12">
    <source>
        <dbReference type="ARBA" id="ARBA00046137"/>
    </source>
</evidence>
<evidence type="ECO:0000256" key="4">
    <source>
        <dbReference type="ARBA" id="ARBA00022552"/>
    </source>
</evidence>
<keyword evidence="5 13" id="KW-0507">mRNA processing</keyword>
<dbReference type="PIRSF" id="PIRSF037239">
    <property type="entry name" value="Exonuclease_Xrn2"/>
    <property type="match status" value="1"/>
</dbReference>
<keyword evidence="7 13" id="KW-0378">Hydrolase</keyword>
<keyword evidence="18" id="KW-1185">Reference proteome</keyword>
<reference evidence="17" key="2">
    <citation type="submission" date="2020-11" db="EMBL/GenBank/DDBJ databases">
        <authorList>
            <person name="Cecchin M."/>
            <person name="Marcolungo L."/>
            <person name="Rossato M."/>
            <person name="Girolomoni L."/>
            <person name="Cosentino E."/>
            <person name="Cuine S."/>
            <person name="Li-Beisson Y."/>
            <person name="Delledonne M."/>
            <person name="Ballottari M."/>
        </authorList>
    </citation>
    <scope>NUCLEOTIDE SEQUENCE</scope>
    <source>
        <strain evidence="17">211/11P</strain>
        <tissue evidence="17">Whole cell</tissue>
    </source>
</reference>
<keyword evidence="6 13" id="KW-0540">Nuclease</keyword>
<dbReference type="InterPro" id="IPR027073">
    <property type="entry name" value="5_3_exoribonuclease"/>
</dbReference>
<evidence type="ECO:0000256" key="11">
    <source>
        <dbReference type="ARBA" id="ARBA00023242"/>
    </source>
</evidence>
<dbReference type="InterPro" id="IPR017151">
    <property type="entry name" value="Xrn2/3/4"/>
</dbReference>
<sequence>MGVPSFYRWLGNRYPKIVKDVVEDDVQVISGVEVPVDTSQPNPNGVEFDNLYLDMNGIIHPCFHPEDRPAPTTEEEVYATMYDYIDRLFAIVRPRKLLYMAIDGVAPRAKMNQQRSRRFRAAQEAEEREKEEEELRQEFAKQGISVPKKDRSAVFDSNVITPGTPFMHRLSVALQYYVHLRLNGDPGWRGVKVILSDANSPGEGEHKIMAYIREQRGLPGYNPNTRHCIYGLDADLIMLALATHEPRFAILREVVFLPGPQGGGGKPQGKDLAQMFQQGSLAEGSGQQEEDKAEVAKKPYQFLWVSVLREYLERDLRVHTPFPWDKERVFDDFVFMCFFVGNDFLPHMPTLEIREQALELLMATYKRLLPTLGYLCNGAALHLDRVERFIMDVGQHEDAIFSRRMRMLQRQKERRKNDQGRNMKWSARAPSRDQAAHAQPVHGGSKSAALSAALKRPSASLTLGPARPMEQQAAAASAPPAVNGGAAPATNKSAAQLLKERIIAGAKRGAAAAAEEAKVEEKGAKAGAGAEQAAQGEEEAPPSKKPRGDVAAETVQEPASTPAAGAETKSPAAALLWEQLAVKKEEGPVAAAGGGDAAMADDVEAAAASAVEAEAAAAEAGDEEGDEDLGGGEEEEEAEAEEVLQELVGDADIDPAAAAANAKLVEDFKAKMKDDLKDKADCFDEMVQHEEKLRLGESGWKERYYEEKFGLAAGEQAGQIRELVHAYVEGLCWVQRYYYDGVASWTWFYPFHYAPFASDLTGISTLDISFELGEPFKPFDQLMGVFPAASAHALPAGYQPLFTAKDSPILDFYPSTFKVDMNGKRFAWQGVALLPFIEEGRLLAATRSVEHTLNEEERYRNSRRLELMYVAGSHSLAPDVYEVADAAAGKDAQGSLAAARPIDPEASEGMNGLMAAPGGEVCPAVMPVPFAGLGDDITSNSVVCCVYQLPPHRTHSVQLLPGAQEEEPEITDADLPPQQPLWHEAPPRRGGGGGGFHNHGQRPPPPGLLGDGAHRMLQHSLQMGGQYPGAGGQPMYGRQQQQFGYQRPPPMQQQYGYQQQPPPMAQQAPQQFGFQQPQGGARFMGGAFGGPRPMLQQQQQQQQQQAGYAGFSPAPMFQPGHFGGPRPPPGFNQPPAGFGQPPPAGFGQPPPGFGPPPPGFGPPPPGQQRPQQGFAQANRYSALQRRQ</sequence>